<dbReference type="Pfam" id="PF03901">
    <property type="entry name" value="Glyco_transf_22"/>
    <property type="match status" value="1"/>
</dbReference>
<evidence type="ECO:0000256" key="10">
    <source>
        <dbReference type="ARBA" id="ARBA00044721"/>
    </source>
</evidence>
<keyword evidence="14" id="KW-1185">Reference proteome</keyword>
<evidence type="ECO:0000256" key="6">
    <source>
        <dbReference type="ARBA" id="ARBA00022692"/>
    </source>
</evidence>
<dbReference type="InterPro" id="IPR005599">
    <property type="entry name" value="GPI_mannosylTrfase"/>
</dbReference>
<dbReference type="Proteomes" id="UP000007879">
    <property type="component" value="Unassembled WGS sequence"/>
</dbReference>
<dbReference type="InParanoid" id="A0A1X7VRD9"/>
<evidence type="ECO:0000256" key="7">
    <source>
        <dbReference type="ARBA" id="ARBA00022824"/>
    </source>
</evidence>
<dbReference type="AlphaFoldDB" id="A0A1X7VRD9"/>
<evidence type="ECO:0000256" key="8">
    <source>
        <dbReference type="ARBA" id="ARBA00022989"/>
    </source>
</evidence>
<keyword evidence="8 12" id="KW-1133">Transmembrane helix</keyword>
<protein>
    <recommendedName>
        <fullName evidence="12">Mannosyltransferase</fullName>
        <ecNumber evidence="12">2.4.1.-</ecNumber>
    </recommendedName>
</protein>
<reference evidence="13" key="2">
    <citation type="submission" date="2017-05" db="UniProtKB">
        <authorList>
            <consortium name="EnsemblMetazoa"/>
        </authorList>
    </citation>
    <scope>IDENTIFICATION</scope>
</reference>
<keyword evidence="5" id="KW-0808">Transferase</keyword>
<dbReference type="UniPathway" id="UPA00378"/>
<gene>
    <name evidence="13" type="primary">100640861</name>
</gene>
<feature type="transmembrane region" description="Helical" evidence="12">
    <location>
        <begin position="341"/>
        <end position="363"/>
    </location>
</feature>
<feature type="transmembrane region" description="Helical" evidence="12">
    <location>
        <begin position="149"/>
        <end position="165"/>
    </location>
</feature>
<proteinExistence type="inferred from homology"/>
<dbReference type="PANTHER" id="PTHR22760:SF1">
    <property type="entry name" value="DOL-P-MAN:MAN(7)GLCNAC(2)-PP-DOL ALPHA-1,6-MANNOSYLTRANSFERASE"/>
    <property type="match status" value="1"/>
</dbReference>
<evidence type="ECO:0000256" key="9">
    <source>
        <dbReference type="ARBA" id="ARBA00023136"/>
    </source>
</evidence>
<evidence type="ECO:0000256" key="1">
    <source>
        <dbReference type="ARBA" id="ARBA00004477"/>
    </source>
</evidence>
<dbReference type="FunCoup" id="A0A1X7VRD9">
    <property type="interactions" value="513"/>
</dbReference>
<dbReference type="OrthoDB" id="19039at2759"/>
<accession>A0A1X7VRD9</accession>
<feature type="transmembrane region" description="Helical" evidence="12">
    <location>
        <begin position="171"/>
        <end position="195"/>
    </location>
</feature>
<evidence type="ECO:0000313" key="13">
    <source>
        <dbReference type="EnsemblMetazoa" id="Aqu2.1.42642_001"/>
    </source>
</evidence>
<keyword evidence="7 12" id="KW-0256">Endoplasmic reticulum</keyword>
<feature type="transmembrane region" description="Helical" evidence="12">
    <location>
        <begin position="124"/>
        <end position="142"/>
    </location>
</feature>
<dbReference type="GO" id="GO:0005789">
    <property type="term" value="C:endoplasmic reticulum membrane"/>
    <property type="evidence" value="ECO:0007669"/>
    <property type="project" value="UniProtKB-SubCell"/>
</dbReference>
<dbReference type="EC" id="2.4.1.-" evidence="12"/>
<feature type="transmembrane region" description="Helical" evidence="12">
    <location>
        <begin position="7"/>
        <end position="27"/>
    </location>
</feature>
<comment type="function">
    <text evidence="10">Mannosyltransferase that operates in the biosynthetic pathway of dolichol-linked oligosaccharides, the glycan precursors employed in protein asparagine (N)-glycosylation. The assembly of dolichol-linked oligosaccharides begins on the cytosolic side of the endoplasmic reticulum membrane and finishes in its lumen. The sequential addition of sugars to dolichol pyrophosphate produces dolichol-linked oligosaccharides containing fourteen sugars, including two GlcNAcs, nine mannoses and three glucoses. Once assembled, the oligosaccharide is transferred from the lipid to nascent proteins by oligosaccharyltransferases. In the lumen of the endoplasmic reticulum, adds the eighth mannose residue in an alpha-1,6 linkage onto Man(7)GlcNAc(2)-PP-dolichol to produce Man(8)GlcNAc(2)-PP-dolichol.</text>
</comment>
<keyword evidence="9 12" id="KW-0472">Membrane</keyword>
<comment type="similarity">
    <text evidence="3 12">Belongs to the glycosyltransferase 22 family.</text>
</comment>
<feature type="transmembrane region" description="Helical" evidence="12">
    <location>
        <begin position="289"/>
        <end position="306"/>
    </location>
</feature>
<comment type="pathway">
    <text evidence="2">Protein modification; protein glycosylation.</text>
</comment>
<evidence type="ECO:0000256" key="11">
    <source>
        <dbReference type="ARBA" id="ARBA00048899"/>
    </source>
</evidence>
<dbReference type="EnsemblMetazoa" id="Aqu2.1.42642_001">
    <property type="protein sequence ID" value="Aqu2.1.42642_001"/>
    <property type="gene ID" value="Aqu2.1.42642"/>
</dbReference>
<feature type="transmembrane region" description="Helical" evidence="12">
    <location>
        <begin position="95"/>
        <end position="112"/>
    </location>
</feature>
<sequence>MIMAALDYLLEVLLCLYSLLMLFITPYTKVEESFNVQAMHDLLYHTKDIDLYDHLEFPGVVPRTFLGPIFISGLSYPLVQLASMQDCFNKFTSQYIVRGVLGLIVSLSFISFSRSIRTTFGPTVSRFLIVVTLTQFHFVFYLSRPLPNVFALALVLLALRYWLLAEQFTFILLSGTAILIFRFELSILFGLILILELFSRRLSLTKFLTYSLPVGVALLGLTVFVDSYFWRRWVWPEGEVLWYNTILNKSSNWGTSPVWWYFTSALPRSLLFSLFLIPYGMYYDFGRVTLLLIPALGFVGVYSLLPHKELRFIMYSIPLFNVASAVGHAQIWKNKKKLHLIFPLISISSLFLSWLASLFLLYLSHNNYPGGYAFHSLHKLVQTKDPITVHIGVEAAMTGVTRFGELNPSWNYSKIEGFEHSSSDMQNFDYLLISASDYEYYNDTHEIVHKEVGFSRLSFALRQFPPNISVVLTDKIFIIQNRERNNE</sequence>
<keyword evidence="6 12" id="KW-0812">Transmembrane</keyword>
<evidence type="ECO:0000256" key="12">
    <source>
        <dbReference type="RuleBase" id="RU363075"/>
    </source>
</evidence>
<keyword evidence="4 12" id="KW-0328">Glycosyltransferase</keyword>
<dbReference type="PANTHER" id="PTHR22760">
    <property type="entry name" value="GLYCOSYLTRANSFERASE"/>
    <property type="match status" value="1"/>
</dbReference>
<comment type="subcellular location">
    <subcellularLocation>
        <location evidence="1 12">Endoplasmic reticulum membrane</location>
        <topology evidence="1 12">Multi-pass membrane protein</topology>
    </subcellularLocation>
</comment>
<evidence type="ECO:0000313" key="14">
    <source>
        <dbReference type="Proteomes" id="UP000007879"/>
    </source>
</evidence>
<evidence type="ECO:0000256" key="3">
    <source>
        <dbReference type="ARBA" id="ARBA00007063"/>
    </source>
</evidence>
<evidence type="ECO:0000256" key="4">
    <source>
        <dbReference type="ARBA" id="ARBA00022676"/>
    </source>
</evidence>
<feature type="transmembrane region" description="Helical" evidence="12">
    <location>
        <begin position="207"/>
        <end position="230"/>
    </location>
</feature>
<dbReference type="GO" id="GO:0052917">
    <property type="term" value="F:dol-P-Man:Man(7)GlcNAc(2)-PP-Dol alpha-1,6-mannosyltransferase activity"/>
    <property type="evidence" value="ECO:0007669"/>
    <property type="project" value="UniProtKB-EC"/>
</dbReference>
<comment type="catalytic activity">
    <reaction evidence="11">
        <text>an alpha-D-Man-(1-&gt;2)-alpha-D-Man-(1-&gt;2)-alpha-D-Man-(1-&gt;3)-[alpha-D-Man-(1-&gt;2)-alpha-D-Man-(1-&gt;3)-alpha-D-Man-(1-&gt;6)]-beta-D-Man-(1-&gt;4)-beta-D-GlcNAc-(1-&gt;4)-alpha-D-GlcNAc-diphospho-di-trans,poly-cis-dolichol + a di-trans,poly-cis-dolichyl beta-D-mannosyl phosphate = an alpha-D-Man-(1-&gt;2)-alpha-D-Man-(1-&gt;2)-alpha-D-Man-(1-&gt;3)-[alpha-D-Man-(1-&gt;2)-alpha-D-Man-(1-&gt;3)-[alpha-D-Man-(1-&gt;6)]-alpha-D-Man-(1-&gt;6)]-beta-D-Man-(1-&gt;4)-beta-D-GlcNAc-(1-&gt;4)-alpha-D-GlcNAc-diphospho-di-trans,poly-cis-dolichol + a di-trans,poly-cis-dolichyl phosphate + H(+)</text>
        <dbReference type="Rhea" id="RHEA:29535"/>
        <dbReference type="Rhea" id="RHEA-COMP:19498"/>
        <dbReference type="Rhea" id="RHEA-COMP:19501"/>
        <dbReference type="Rhea" id="RHEA-COMP:19518"/>
        <dbReference type="Rhea" id="RHEA-COMP:19519"/>
        <dbReference type="ChEBI" id="CHEBI:15378"/>
        <dbReference type="ChEBI" id="CHEBI:57683"/>
        <dbReference type="ChEBI" id="CHEBI:58211"/>
        <dbReference type="ChEBI" id="CHEBI:132517"/>
        <dbReference type="ChEBI" id="CHEBI:132519"/>
        <dbReference type="EC" id="2.4.1.260"/>
    </reaction>
    <physiologicalReaction direction="left-to-right" evidence="11">
        <dbReference type="Rhea" id="RHEA:29536"/>
    </physiologicalReaction>
</comment>
<dbReference type="GO" id="GO:0006487">
    <property type="term" value="P:protein N-linked glycosylation"/>
    <property type="evidence" value="ECO:0007669"/>
    <property type="project" value="TreeGrafter"/>
</dbReference>
<dbReference type="KEGG" id="aqu:100640861"/>
<dbReference type="STRING" id="400682.A0A1X7VRD9"/>
<dbReference type="eggNOG" id="KOG2516">
    <property type="taxonomic scope" value="Eukaryota"/>
</dbReference>
<reference evidence="14" key="1">
    <citation type="journal article" date="2010" name="Nature">
        <title>The Amphimedon queenslandica genome and the evolution of animal complexity.</title>
        <authorList>
            <person name="Srivastava M."/>
            <person name="Simakov O."/>
            <person name="Chapman J."/>
            <person name="Fahey B."/>
            <person name="Gauthier M.E."/>
            <person name="Mitros T."/>
            <person name="Richards G.S."/>
            <person name="Conaco C."/>
            <person name="Dacre M."/>
            <person name="Hellsten U."/>
            <person name="Larroux C."/>
            <person name="Putnam N.H."/>
            <person name="Stanke M."/>
            <person name="Adamska M."/>
            <person name="Darling A."/>
            <person name="Degnan S.M."/>
            <person name="Oakley T.H."/>
            <person name="Plachetzki D.C."/>
            <person name="Zhai Y."/>
            <person name="Adamski M."/>
            <person name="Calcino A."/>
            <person name="Cummins S.F."/>
            <person name="Goodstein D.M."/>
            <person name="Harris C."/>
            <person name="Jackson D.J."/>
            <person name="Leys S.P."/>
            <person name="Shu S."/>
            <person name="Woodcroft B.J."/>
            <person name="Vervoort M."/>
            <person name="Kosik K.S."/>
            <person name="Manning G."/>
            <person name="Degnan B.M."/>
            <person name="Rokhsar D.S."/>
        </authorList>
    </citation>
    <scope>NUCLEOTIDE SEQUENCE [LARGE SCALE GENOMIC DNA]</scope>
</reference>
<organism evidence="13">
    <name type="scientific">Amphimedon queenslandica</name>
    <name type="common">Sponge</name>
    <dbReference type="NCBI Taxonomy" id="400682"/>
    <lineage>
        <taxon>Eukaryota</taxon>
        <taxon>Metazoa</taxon>
        <taxon>Porifera</taxon>
        <taxon>Demospongiae</taxon>
        <taxon>Heteroscleromorpha</taxon>
        <taxon>Haplosclerida</taxon>
        <taxon>Niphatidae</taxon>
        <taxon>Amphimedon</taxon>
    </lineage>
</organism>
<evidence type="ECO:0000256" key="5">
    <source>
        <dbReference type="ARBA" id="ARBA00022679"/>
    </source>
</evidence>
<evidence type="ECO:0000256" key="2">
    <source>
        <dbReference type="ARBA" id="ARBA00004922"/>
    </source>
</evidence>
<feature type="transmembrane region" description="Helical" evidence="12">
    <location>
        <begin position="65"/>
        <end position="83"/>
    </location>
</feature>
<feature type="transmembrane region" description="Helical" evidence="12">
    <location>
        <begin position="312"/>
        <end position="329"/>
    </location>
</feature>
<dbReference type="EnsemblMetazoa" id="XM_011408076.2">
    <property type="protein sequence ID" value="XP_011406378.2"/>
    <property type="gene ID" value="LOC100640861"/>
</dbReference>
<name>A0A1X7VRD9_AMPQE</name>